<keyword evidence="4" id="KW-0560">Oxidoreductase</keyword>
<dbReference type="PANTHER" id="PTHR47955:SF15">
    <property type="entry name" value="CYTOCHROME P450 71A2-LIKE"/>
    <property type="match status" value="1"/>
</dbReference>
<sequence>MMSDDRHFVTGTFVDGVALNALGLEDLLIVLRVFGSSFIEQQKLEAIDGSSVMVPVLVVSTTEAAREVLKTHDPVFSNKPHRKMFDILLYGSEDVASAAYGNYWRQCCSSLMPVDFSGLFCTVANDIVCRAALGRRYSGEGGSKLCTQINEMVELMGTPLLGDYIPWLDWLGRVNGMYGRAERAAKQVDEFFDEVVNEHVSKGSNDDANEEDQNDLVDILLRIQKSNAMGFEIDKTTIKALILVRTETTSTILEWIMTEILRHPIVMHKLQGEVRNVVRGKHHISEEDLINMHYLKAVIKETFRLHPPVTILTPRESMQNTKVMGYDIAAGTQVWLMLGQLQEILRIGTNLKSFNKKGS</sequence>
<gene>
    <name evidence="4" type="ORF">glysoja_032048</name>
</gene>
<comment type="similarity">
    <text evidence="1">Belongs to the cytochrome P450 family.</text>
</comment>
<dbReference type="Gene3D" id="1.10.630.10">
    <property type="entry name" value="Cytochrome P450"/>
    <property type="match status" value="1"/>
</dbReference>
<dbReference type="AlphaFoldDB" id="A0A0B2NV90"/>
<keyword evidence="2" id="KW-0479">Metal-binding</keyword>
<evidence type="ECO:0000256" key="1">
    <source>
        <dbReference type="ARBA" id="ARBA00010617"/>
    </source>
</evidence>
<accession>A0A0B2NV90</accession>
<dbReference type="EMBL" id="KN672080">
    <property type="protein sequence ID" value="KHM99157.1"/>
    <property type="molecule type" value="Genomic_DNA"/>
</dbReference>
<keyword evidence="3" id="KW-0408">Iron</keyword>
<dbReference type="PRINTS" id="PR00463">
    <property type="entry name" value="EP450I"/>
</dbReference>
<reference evidence="4" key="1">
    <citation type="submission" date="2014-07" db="EMBL/GenBank/DDBJ databases">
        <title>Identification of a novel salt tolerance gene in wild soybean by whole-genome sequencing.</title>
        <authorList>
            <person name="Lam H.-M."/>
            <person name="Qi X."/>
            <person name="Li M.-W."/>
            <person name="Liu X."/>
            <person name="Xie M."/>
            <person name="Ni M."/>
            <person name="Xu X."/>
        </authorList>
    </citation>
    <scope>NUCLEOTIDE SEQUENCE [LARGE SCALE GENOMIC DNA]</scope>
    <source>
        <tissue evidence="4">Root</tissue>
    </source>
</reference>
<dbReference type="EC" id="1.14.-.-" evidence="4"/>
<evidence type="ECO:0000256" key="2">
    <source>
        <dbReference type="ARBA" id="ARBA00022723"/>
    </source>
</evidence>
<dbReference type="Pfam" id="PF00067">
    <property type="entry name" value="p450"/>
    <property type="match status" value="1"/>
</dbReference>
<dbReference type="GO" id="GO:0004497">
    <property type="term" value="F:monooxygenase activity"/>
    <property type="evidence" value="ECO:0007669"/>
    <property type="project" value="InterPro"/>
</dbReference>
<dbReference type="InterPro" id="IPR002401">
    <property type="entry name" value="Cyt_P450_E_grp-I"/>
</dbReference>
<proteinExistence type="inferred from homology"/>
<dbReference type="SUPFAM" id="SSF48264">
    <property type="entry name" value="Cytochrome P450"/>
    <property type="match status" value="1"/>
</dbReference>
<organism evidence="4">
    <name type="scientific">Glycine soja</name>
    <name type="common">Wild soybean</name>
    <dbReference type="NCBI Taxonomy" id="3848"/>
    <lineage>
        <taxon>Eukaryota</taxon>
        <taxon>Viridiplantae</taxon>
        <taxon>Streptophyta</taxon>
        <taxon>Embryophyta</taxon>
        <taxon>Tracheophyta</taxon>
        <taxon>Spermatophyta</taxon>
        <taxon>Magnoliopsida</taxon>
        <taxon>eudicotyledons</taxon>
        <taxon>Gunneridae</taxon>
        <taxon>Pentapetalae</taxon>
        <taxon>rosids</taxon>
        <taxon>fabids</taxon>
        <taxon>Fabales</taxon>
        <taxon>Fabaceae</taxon>
        <taxon>Papilionoideae</taxon>
        <taxon>50 kb inversion clade</taxon>
        <taxon>NPAAA clade</taxon>
        <taxon>indigoferoid/millettioid clade</taxon>
        <taxon>Phaseoleae</taxon>
        <taxon>Glycine</taxon>
        <taxon>Glycine subgen. Soja</taxon>
    </lineage>
</organism>
<dbReference type="InterPro" id="IPR001128">
    <property type="entry name" value="Cyt_P450"/>
</dbReference>
<evidence type="ECO:0000256" key="3">
    <source>
        <dbReference type="ARBA" id="ARBA00023004"/>
    </source>
</evidence>
<dbReference type="Proteomes" id="UP000053555">
    <property type="component" value="Unassembled WGS sequence"/>
</dbReference>
<name>A0A0B2NV90_GLYSO</name>
<dbReference type="GO" id="GO:0005506">
    <property type="term" value="F:iron ion binding"/>
    <property type="evidence" value="ECO:0007669"/>
    <property type="project" value="InterPro"/>
</dbReference>
<dbReference type="GO" id="GO:0020037">
    <property type="term" value="F:heme binding"/>
    <property type="evidence" value="ECO:0007669"/>
    <property type="project" value="InterPro"/>
</dbReference>
<dbReference type="InterPro" id="IPR036396">
    <property type="entry name" value="Cyt_P450_sf"/>
</dbReference>
<dbReference type="PANTHER" id="PTHR47955">
    <property type="entry name" value="CYTOCHROME P450 FAMILY 71 PROTEIN"/>
    <property type="match status" value="1"/>
</dbReference>
<dbReference type="GO" id="GO:0016705">
    <property type="term" value="F:oxidoreductase activity, acting on paired donors, with incorporation or reduction of molecular oxygen"/>
    <property type="evidence" value="ECO:0007669"/>
    <property type="project" value="InterPro"/>
</dbReference>
<protein>
    <submittedName>
        <fullName evidence="4">Cytochrome P450 71A26</fullName>
        <ecNumber evidence="4">1.14.-.-</ecNumber>
    </submittedName>
</protein>
<evidence type="ECO:0000313" key="4">
    <source>
        <dbReference type="EMBL" id="KHM99157.1"/>
    </source>
</evidence>